<dbReference type="RefSeq" id="WP_092693346.1">
    <property type="nucleotide sequence ID" value="NZ_FNBK01000010.1"/>
</dbReference>
<proteinExistence type="predicted"/>
<dbReference type="GO" id="GO:0005886">
    <property type="term" value="C:plasma membrane"/>
    <property type="evidence" value="ECO:0007669"/>
    <property type="project" value="UniProtKB-SubCell"/>
</dbReference>
<evidence type="ECO:0000256" key="5">
    <source>
        <dbReference type="ARBA" id="ARBA00023136"/>
    </source>
</evidence>
<evidence type="ECO:0000259" key="7">
    <source>
        <dbReference type="Pfam" id="PF04039"/>
    </source>
</evidence>
<dbReference type="STRING" id="660518.SAMN05216218_110110"/>
<keyword evidence="3 6" id="KW-0812">Transmembrane</keyword>
<gene>
    <name evidence="8" type="ORF">SAMN05216218_110110</name>
</gene>
<feature type="transmembrane region" description="Helical" evidence="6">
    <location>
        <begin position="137"/>
        <end position="156"/>
    </location>
</feature>
<dbReference type="EMBL" id="FNBK01000010">
    <property type="protein sequence ID" value="SDF85196.1"/>
    <property type="molecule type" value="Genomic_DNA"/>
</dbReference>
<name>A0A1G7PFU4_9EURY</name>
<evidence type="ECO:0000256" key="2">
    <source>
        <dbReference type="ARBA" id="ARBA00022475"/>
    </source>
</evidence>
<evidence type="ECO:0000256" key="4">
    <source>
        <dbReference type="ARBA" id="ARBA00022989"/>
    </source>
</evidence>
<feature type="domain" description="Na+/H+ antiporter MnhB subunit-related protein" evidence="7">
    <location>
        <begin position="29"/>
        <end position="148"/>
    </location>
</feature>
<keyword evidence="2" id="KW-1003">Cell membrane</keyword>
<feature type="transmembrane region" description="Helical" evidence="6">
    <location>
        <begin position="29"/>
        <end position="53"/>
    </location>
</feature>
<dbReference type="PANTHER" id="PTHR33932:SF4">
    <property type="entry name" value="NA(+)_H(+) ANTIPORTER SUBUNIT B"/>
    <property type="match status" value="1"/>
</dbReference>
<feature type="transmembrane region" description="Helical" evidence="6">
    <location>
        <begin position="91"/>
        <end position="117"/>
    </location>
</feature>
<organism evidence="8 9">
    <name type="scientific">Halorientalis regularis</name>
    <dbReference type="NCBI Taxonomy" id="660518"/>
    <lineage>
        <taxon>Archaea</taxon>
        <taxon>Methanobacteriati</taxon>
        <taxon>Methanobacteriota</taxon>
        <taxon>Stenosarchaea group</taxon>
        <taxon>Halobacteria</taxon>
        <taxon>Halobacteriales</taxon>
        <taxon>Haloarculaceae</taxon>
        <taxon>Halorientalis</taxon>
    </lineage>
</organism>
<evidence type="ECO:0000256" key="1">
    <source>
        <dbReference type="ARBA" id="ARBA00004651"/>
    </source>
</evidence>
<keyword evidence="9" id="KW-1185">Reference proteome</keyword>
<dbReference type="OrthoDB" id="19265at2157"/>
<feature type="transmembrane region" description="Helical" evidence="6">
    <location>
        <begin position="59"/>
        <end position="79"/>
    </location>
</feature>
<evidence type="ECO:0000256" key="3">
    <source>
        <dbReference type="ARBA" id="ARBA00022692"/>
    </source>
</evidence>
<evidence type="ECO:0000313" key="9">
    <source>
        <dbReference type="Proteomes" id="UP000199076"/>
    </source>
</evidence>
<keyword evidence="5 6" id="KW-0472">Membrane</keyword>
<keyword evidence="4 6" id="KW-1133">Transmembrane helix</keyword>
<evidence type="ECO:0000256" key="6">
    <source>
        <dbReference type="SAM" id="Phobius"/>
    </source>
</evidence>
<dbReference type="Proteomes" id="UP000199076">
    <property type="component" value="Unassembled WGS sequence"/>
</dbReference>
<dbReference type="Pfam" id="PF04039">
    <property type="entry name" value="MnhB"/>
    <property type="match status" value="1"/>
</dbReference>
<dbReference type="AlphaFoldDB" id="A0A1G7PFU4"/>
<dbReference type="PANTHER" id="PTHR33932">
    <property type="entry name" value="NA(+)/H(+) ANTIPORTER SUBUNIT B"/>
    <property type="match status" value="1"/>
</dbReference>
<reference evidence="9" key="1">
    <citation type="submission" date="2016-10" db="EMBL/GenBank/DDBJ databases">
        <authorList>
            <person name="Varghese N."/>
            <person name="Submissions S."/>
        </authorList>
    </citation>
    <scope>NUCLEOTIDE SEQUENCE [LARGE SCALE GENOMIC DNA]</scope>
    <source>
        <strain evidence="9">IBRC-M 10760</strain>
    </source>
</reference>
<dbReference type="InterPro" id="IPR050622">
    <property type="entry name" value="CPA3_antiporter_subunitB"/>
</dbReference>
<sequence>MSVDESGNGDGDAVDVGEPDRSLYVESPIIMATVRVVAPFVFTFGLFIMFHGANSAGGGFQGGVTVSTVILMLAVAFGVESTRDWVSPERLVALVGVGVSVVLLMGIGTVALGGAFLEYDVVPIYHFTKYGIELFELGIGIIVSGIVTGLFFGLAAGASGEGSADRDPDDREGLL</sequence>
<protein>
    <submittedName>
        <fullName evidence="8">Multisubunit sodium/proton antiporter, MrpB subunit</fullName>
    </submittedName>
</protein>
<dbReference type="InterPro" id="IPR007182">
    <property type="entry name" value="MnhB"/>
</dbReference>
<comment type="subcellular location">
    <subcellularLocation>
        <location evidence="1">Cell membrane</location>
        <topology evidence="1">Multi-pass membrane protein</topology>
    </subcellularLocation>
</comment>
<accession>A0A1G7PFU4</accession>
<dbReference type="NCBIfam" id="NF009160">
    <property type="entry name" value="PRK12505.1"/>
    <property type="match status" value="1"/>
</dbReference>
<evidence type="ECO:0000313" key="8">
    <source>
        <dbReference type="EMBL" id="SDF85196.1"/>
    </source>
</evidence>